<dbReference type="Pfam" id="PF02547">
    <property type="entry name" value="Queuosine_synth"/>
    <property type="match status" value="1"/>
</dbReference>
<dbReference type="InterPro" id="IPR003699">
    <property type="entry name" value="QueA"/>
</dbReference>
<dbReference type="InterPro" id="IPR036100">
    <property type="entry name" value="QueA_sf"/>
</dbReference>
<proteinExistence type="predicted"/>
<dbReference type="Proteomes" id="UP000190774">
    <property type="component" value="Unassembled WGS sequence"/>
</dbReference>
<dbReference type="AlphaFoldDB" id="A0A1T4Y9L8"/>
<dbReference type="PANTHER" id="PTHR30307">
    <property type="entry name" value="S-ADENOSYLMETHIONINE:TRNA RIBOSYLTRANSFERASE-ISOMERASE"/>
    <property type="match status" value="1"/>
</dbReference>
<gene>
    <name evidence="5" type="ORF">SAMN02745166_02772</name>
</gene>
<dbReference type="Gene3D" id="3.40.1780.10">
    <property type="entry name" value="QueA-like"/>
    <property type="match status" value="1"/>
</dbReference>
<keyword evidence="1" id="KW-0963">Cytoplasm</keyword>
<keyword evidence="4" id="KW-0671">Queuosine biosynthesis</keyword>
<dbReference type="EMBL" id="FUYE01000008">
    <property type="protein sequence ID" value="SKA98502.1"/>
    <property type="molecule type" value="Genomic_DNA"/>
</dbReference>
<dbReference type="NCBIfam" id="TIGR00113">
    <property type="entry name" value="queA"/>
    <property type="match status" value="1"/>
</dbReference>
<organism evidence="5 6">
    <name type="scientific">Prosthecobacter debontii</name>
    <dbReference type="NCBI Taxonomy" id="48467"/>
    <lineage>
        <taxon>Bacteria</taxon>
        <taxon>Pseudomonadati</taxon>
        <taxon>Verrucomicrobiota</taxon>
        <taxon>Verrucomicrobiia</taxon>
        <taxon>Verrucomicrobiales</taxon>
        <taxon>Verrucomicrobiaceae</taxon>
        <taxon>Prosthecobacter</taxon>
    </lineage>
</organism>
<accession>A0A1T4Y9L8</accession>
<evidence type="ECO:0000313" key="5">
    <source>
        <dbReference type="EMBL" id="SKA98502.1"/>
    </source>
</evidence>
<reference evidence="6" key="1">
    <citation type="submission" date="2017-02" db="EMBL/GenBank/DDBJ databases">
        <authorList>
            <person name="Varghese N."/>
            <person name="Submissions S."/>
        </authorList>
    </citation>
    <scope>NUCLEOTIDE SEQUENCE [LARGE SCALE GENOMIC DNA]</scope>
    <source>
        <strain evidence="6">ATCC 700200</strain>
    </source>
</reference>
<name>A0A1T4Y9L8_9BACT</name>
<dbReference type="Gene3D" id="2.40.10.240">
    <property type="entry name" value="QueA-like"/>
    <property type="match status" value="1"/>
</dbReference>
<dbReference type="InterPro" id="IPR042118">
    <property type="entry name" value="QueA_dom1"/>
</dbReference>
<dbReference type="InterPro" id="IPR042119">
    <property type="entry name" value="QueA_dom2"/>
</dbReference>
<dbReference type="SUPFAM" id="SSF111337">
    <property type="entry name" value="QueA-like"/>
    <property type="match status" value="1"/>
</dbReference>
<dbReference type="GO" id="GO:0008616">
    <property type="term" value="P:tRNA queuosine(34) biosynthetic process"/>
    <property type="evidence" value="ECO:0007669"/>
    <property type="project" value="UniProtKB-KW"/>
</dbReference>
<sequence>MLVVDRQSGTITHRMFTDLPEFVREGDLFVMNNTRVVPARYFSNEGSREVLRLEPLTATRWRCMVKPGKKFRIGHTVEIGEATGTVEQILENGERVIQWDREVDEAAHGHLALPHYMGRDDQPADRERYQTVFAQAAGAIAAPTAGLHFTPEILAQLPHAFVTLHVGVGTFQPVKAEKIAEHVMHSEQYEVTEETAVAIGQAKRVVAVGTTAMRTLETVARDNAGRVVAQSGSTDIFIYPGYEFRAVGAMLTNFHLPKSTLIMLVSAFAGKELILRAYEEAIRERYRFFSYGDCMLIL</sequence>
<protein>
    <submittedName>
        <fullName evidence="5">S-adenosylmethionine:tRNA ribosyltransferase-isomerase</fullName>
    </submittedName>
</protein>
<keyword evidence="6" id="KW-1185">Reference proteome</keyword>
<evidence type="ECO:0000256" key="2">
    <source>
        <dbReference type="ARBA" id="ARBA00022679"/>
    </source>
</evidence>
<keyword evidence="3" id="KW-0949">S-adenosyl-L-methionine</keyword>
<keyword evidence="5" id="KW-0413">Isomerase</keyword>
<dbReference type="GO" id="GO:0051075">
    <property type="term" value="F:S-adenosylmethionine:tRNA ribosyltransferase-isomerase activity"/>
    <property type="evidence" value="ECO:0007669"/>
    <property type="project" value="TreeGrafter"/>
</dbReference>
<dbReference type="STRING" id="48467.SAMN02745166_02772"/>
<evidence type="ECO:0000313" key="6">
    <source>
        <dbReference type="Proteomes" id="UP000190774"/>
    </source>
</evidence>
<evidence type="ECO:0000256" key="1">
    <source>
        <dbReference type="ARBA" id="ARBA00022490"/>
    </source>
</evidence>
<dbReference type="NCBIfam" id="NF001140">
    <property type="entry name" value="PRK00147.1"/>
    <property type="match status" value="1"/>
</dbReference>
<evidence type="ECO:0000256" key="3">
    <source>
        <dbReference type="ARBA" id="ARBA00022691"/>
    </source>
</evidence>
<keyword evidence="2 5" id="KW-0808">Transferase</keyword>
<dbReference type="PANTHER" id="PTHR30307:SF0">
    <property type="entry name" value="S-ADENOSYLMETHIONINE:TRNA RIBOSYLTRANSFERASE-ISOMERASE"/>
    <property type="match status" value="1"/>
</dbReference>
<evidence type="ECO:0000256" key="4">
    <source>
        <dbReference type="ARBA" id="ARBA00022785"/>
    </source>
</evidence>